<dbReference type="EMBL" id="CP044108">
    <property type="protein sequence ID" value="QEU12144.1"/>
    <property type="molecule type" value="Genomic_DNA"/>
</dbReference>
<reference evidence="4 5" key="1">
    <citation type="submission" date="2019-09" db="EMBL/GenBank/DDBJ databases">
        <title>FDA dAtabase for Regulatory Grade micrObial Sequences (FDA-ARGOS): Supporting development and validation of Infectious Disease Dx tests.</title>
        <authorList>
            <person name="Sciortino C."/>
            <person name="Tallon L."/>
            <person name="Sadzewicz L."/>
            <person name="Vavikolanu K."/>
            <person name="Mehta A."/>
            <person name="Aluvathingal J."/>
            <person name="Nadendla S."/>
            <person name="Nandy P."/>
            <person name="Geyer C."/>
            <person name="Yan Y."/>
            <person name="Sichtig H."/>
        </authorList>
    </citation>
    <scope>NUCLEOTIDE SEQUENCE [LARGE SCALE GENOMIC DNA]</scope>
    <source>
        <strain evidence="4 5">FDAARGOS_640</strain>
    </source>
</reference>
<keyword evidence="4" id="KW-0121">Carboxypeptidase</keyword>
<dbReference type="PRINTS" id="PR00922">
    <property type="entry name" value="DADACBPTASE3"/>
</dbReference>
<evidence type="ECO:0000256" key="1">
    <source>
        <dbReference type="ARBA" id="ARBA00006096"/>
    </source>
</evidence>
<dbReference type="Proteomes" id="UP000323865">
    <property type="component" value="Chromosome"/>
</dbReference>
<proteinExistence type="inferred from homology"/>
<dbReference type="GO" id="GO:0004180">
    <property type="term" value="F:carboxypeptidase activity"/>
    <property type="evidence" value="ECO:0007669"/>
    <property type="project" value="UniProtKB-KW"/>
</dbReference>
<name>A0ABX6A6C2_9MICO</name>
<evidence type="ECO:0000313" key="4">
    <source>
        <dbReference type="EMBL" id="QEU12144.1"/>
    </source>
</evidence>
<protein>
    <submittedName>
        <fullName evidence="4">D-alanyl-D-alanine carboxypeptidase</fullName>
    </submittedName>
</protein>
<dbReference type="Pfam" id="PF02113">
    <property type="entry name" value="Peptidase_S13"/>
    <property type="match status" value="2"/>
</dbReference>
<keyword evidence="5" id="KW-1185">Reference proteome</keyword>
<keyword evidence="4" id="KW-0645">Protease</keyword>
<evidence type="ECO:0000256" key="2">
    <source>
        <dbReference type="ARBA" id="ARBA00022801"/>
    </source>
</evidence>
<dbReference type="PANTHER" id="PTHR30023">
    <property type="entry name" value="D-ALANYL-D-ALANINE CARBOXYPEPTIDASE"/>
    <property type="match status" value="1"/>
</dbReference>
<dbReference type="Gene3D" id="3.40.710.10">
    <property type="entry name" value="DD-peptidase/beta-lactamase superfamily"/>
    <property type="match status" value="2"/>
</dbReference>
<dbReference type="InterPro" id="IPR000667">
    <property type="entry name" value="Peptidase_S13"/>
</dbReference>
<comment type="similarity">
    <text evidence="1">Belongs to the peptidase S13 family.</text>
</comment>
<gene>
    <name evidence="4" type="ORF">FOB48_07430</name>
</gene>
<keyword evidence="2" id="KW-0378">Hydrolase</keyword>
<dbReference type="SUPFAM" id="SSF56601">
    <property type="entry name" value="beta-lactamase/transpeptidase-like"/>
    <property type="match status" value="1"/>
</dbReference>
<dbReference type="PANTHER" id="PTHR30023:SF0">
    <property type="entry name" value="PENICILLIN-SENSITIVE CARBOXYPEPTIDASE A"/>
    <property type="match status" value="1"/>
</dbReference>
<evidence type="ECO:0000313" key="5">
    <source>
        <dbReference type="Proteomes" id="UP000323865"/>
    </source>
</evidence>
<dbReference type="InterPro" id="IPR012338">
    <property type="entry name" value="Beta-lactam/transpept-like"/>
</dbReference>
<accession>A0ABX6A6C2</accession>
<feature type="region of interest" description="Disordered" evidence="3">
    <location>
        <begin position="532"/>
        <end position="555"/>
    </location>
</feature>
<organism evidence="4 5">
    <name type="scientific">Dermabacter vaginalis</name>
    <dbReference type="NCBI Taxonomy" id="1630135"/>
    <lineage>
        <taxon>Bacteria</taxon>
        <taxon>Bacillati</taxon>
        <taxon>Actinomycetota</taxon>
        <taxon>Actinomycetes</taxon>
        <taxon>Micrococcales</taxon>
        <taxon>Dermabacteraceae</taxon>
        <taxon>Dermabacter</taxon>
    </lineage>
</organism>
<evidence type="ECO:0000256" key="3">
    <source>
        <dbReference type="SAM" id="MobiDB-lite"/>
    </source>
</evidence>
<feature type="region of interest" description="Disordered" evidence="3">
    <location>
        <begin position="32"/>
        <end position="55"/>
    </location>
</feature>
<sequence>MCARAVPSACNNSEDPQASAVLRSLGGQRARKLCTKSQTQRRPARSYQGEEEHSQMAKSKATEIVAAALALALPAAFYTFGDLVDGFPGPLTLRTQKVADLEGVPAEGEAWEREDLVRPRDAASPVERVSGEHITAAVEALPGLGAYSGKLSYAVVDAASGEMIAERDASVSLTPASTMKLLSALAAAKAVGPEQTLTTRTVLDGERLVLVGGGDNLLTVKPKETKEGIARASLASLADQTAQKLKAEGRTKVTLVFDDTLFGNDPVNPAWGENGPAGGWVAPITPLGIDAGRADGTKYGAKSKDPSYDAAKAFAELLKERGITIEAEPTRGAAPEGATELGSVQSAPLSSWIAHTLLYSDNTLAETLARLAAVKTGRPGTVAGAREAVKAELDEVAREKGFSTEGLVIADNSGLSKDNRLSPSLLAHLTAWASGNAPVEIRDTFARVPIGGLTGTLKNRFGEAGAEEARGVARGKTGTLSGTSTLAGTTVLSDGRVVGYAIFAYDSQADGYAEARALVDDVASAIISAGGPTPAGLYDAPSSPVEAGAEEGEEQ</sequence>